<name>A0A8H5G9S7_9AGAR</name>
<accession>A0A8H5G9S7</accession>
<feature type="chain" id="PRO_5034552170" evidence="3">
    <location>
        <begin position="22"/>
        <end position="147"/>
    </location>
</feature>
<comment type="caution">
    <text evidence="4">The sequence shown here is derived from an EMBL/GenBank/DDBJ whole genome shotgun (WGS) entry which is preliminary data.</text>
</comment>
<dbReference type="Proteomes" id="UP000559027">
    <property type="component" value="Unassembled WGS sequence"/>
</dbReference>
<protein>
    <submittedName>
        <fullName evidence="4">Uncharacterized protein</fullName>
    </submittedName>
</protein>
<evidence type="ECO:0000256" key="2">
    <source>
        <dbReference type="SAM" id="Phobius"/>
    </source>
</evidence>
<keyword evidence="3" id="KW-0732">Signal</keyword>
<sequence>MPYALSKLVLTIILMTHPAIASVIFNTNITSSTSTLGIRHPHLNLSSKGEGDSTSHDGASSKANPPLPTFVVAIIVVTVLIAIIIFLLITLHRKPFGDNPSPVLPRLLLGTSPVLDNLNNGGIGLSVQLRSPERALVVGRDRAFHSA</sequence>
<feature type="signal peptide" evidence="3">
    <location>
        <begin position="1"/>
        <end position="21"/>
    </location>
</feature>
<reference evidence="4 5" key="1">
    <citation type="journal article" date="2020" name="ISME J.">
        <title>Uncovering the hidden diversity of litter-decomposition mechanisms in mushroom-forming fungi.</title>
        <authorList>
            <person name="Floudas D."/>
            <person name="Bentzer J."/>
            <person name="Ahren D."/>
            <person name="Johansson T."/>
            <person name="Persson P."/>
            <person name="Tunlid A."/>
        </authorList>
    </citation>
    <scope>NUCLEOTIDE SEQUENCE [LARGE SCALE GENOMIC DNA]</scope>
    <source>
        <strain evidence="4 5">CBS 146.42</strain>
    </source>
</reference>
<gene>
    <name evidence="4" type="ORF">D9756_004943</name>
</gene>
<keyword evidence="2" id="KW-0472">Membrane</keyword>
<evidence type="ECO:0000256" key="3">
    <source>
        <dbReference type="SAM" id="SignalP"/>
    </source>
</evidence>
<keyword evidence="5" id="KW-1185">Reference proteome</keyword>
<feature type="region of interest" description="Disordered" evidence="1">
    <location>
        <begin position="43"/>
        <end position="62"/>
    </location>
</feature>
<keyword evidence="2" id="KW-1133">Transmembrane helix</keyword>
<dbReference type="EMBL" id="JAACJO010000003">
    <property type="protein sequence ID" value="KAF5360866.1"/>
    <property type="molecule type" value="Genomic_DNA"/>
</dbReference>
<evidence type="ECO:0000313" key="5">
    <source>
        <dbReference type="Proteomes" id="UP000559027"/>
    </source>
</evidence>
<organism evidence="4 5">
    <name type="scientific">Leucocoprinus leucothites</name>
    <dbReference type="NCBI Taxonomy" id="201217"/>
    <lineage>
        <taxon>Eukaryota</taxon>
        <taxon>Fungi</taxon>
        <taxon>Dikarya</taxon>
        <taxon>Basidiomycota</taxon>
        <taxon>Agaricomycotina</taxon>
        <taxon>Agaricomycetes</taxon>
        <taxon>Agaricomycetidae</taxon>
        <taxon>Agaricales</taxon>
        <taxon>Agaricineae</taxon>
        <taxon>Agaricaceae</taxon>
        <taxon>Leucocoprinus</taxon>
    </lineage>
</organism>
<evidence type="ECO:0000313" key="4">
    <source>
        <dbReference type="EMBL" id="KAF5360866.1"/>
    </source>
</evidence>
<keyword evidence="2" id="KW-0812">Transmembrane</keyword>
<dbReference type="AlphaFoldDB" id="A0A8H5G9S7"/>
<proteinExistence type="predicted"/>
<feature type="transmembrane region" description="Helical" evidence="2">
    <location>
        <begin position="70"/>
        <end position="91"/>
    </location>
</feature>
<evidence type="ECO:0000256" key="1">
    <source>
        <dbReference type="SAM" id="MobiDB-lite"/>
    </source>
</evidence>